<dbReference type="Proteomes" id="UP001295794">
    <property type="component" value="Unassembled WGS sequence"/>
</dbReference>
<proteinExistence type="predicted"/>
<dbReference type="EMBL" id="CAVNYO010000074">
    <property type="protein sequence ID" value="CAK5264900.1"/>
    <property type="molecule type" value="Genomic_DNA"/>
</dbReference>
<gene>
    <name evidence="1" type="ORF">MYCIT1_LOCUS5459</name>
</gene>
<evidence type="ECO:0000313" key="1">
    <source>
        <dbReference type="EMBL" id="CAK5264900.1"/>
    </source>
</evidence>
<keyword evidence="2" id="KW-1185">Reference proteome</keyword>
<comment type="caution">
    <text evidence="1">The sequence shown here is derived from an EMBL/GenBank/DDBJ whole genome shotgun (WGS) entry which is preliminary data.</text>
</comment>
<name>A0AAD2GXH4_9AGAR</name>
<evidence type="ECO:0000313" key="2">
    <source>
        <dbReference type="Proteomes" id="UP001295794"/>
    </source>
</evidence>
<organism evidence="1 2">
    <name type="scientific">Mycena citricolor</name>
    <dbReference type="NCBI Taxonomy" id="2018698"/>
    <lineage>
        <taxon>Eukaryota</taxon>
        <taxon>Fungi</taxon>
        <taxon>Dikarya</taxon>
        <taxon>Basidiomycota</taxon>
        <taxon>Agaricomycotina</taxon>
        <taxon>Agaricomycetes</taxon>
        <taxon>Agaricomycetidae</taxon>
        <taxon>Agaricales</taxon>
        <taxon>Marasmiineae</taxon>
        <taxon>Mycenaceae</taxon>
        <taxon>Mycena</taxon>
    </lineage>
</organism>
<dbReference type="AlphaFoldDB" id="A0AAD2GXH4"/>
<reference evidence="1" key="1">
    <citation type="submission" date="2023-11" db="EMBL/GenBank/DDBJ databases">
        <authorList>
            <person name="De Vega J J."/>
            <person name="De Vega J J."/>
        </authorList>
    </citation>
    <scope>NUCLEOTIDE SEQUENCE</scope>
</reference>
<feature type="non-terminal residue" evidence="1">
    <location>
        <position position="82"/>
    </location>
</feature>
<sequence length="82" mass="9318">DLSSGCGLGEQRSLTSDLPFYRRDVCCRSSHQFGVMRFPQPDRSPLNVSVQCHHCRCVGCQHTRQGISSFYPSALCWQVLFH</sequence>
<accession>A0AAD2GXH4</accession>
<protein>
    <submittedName>
        <fullName evidence="1">Uncharacterized protein</fullName>
    </submittedName>
</protein>